<evidence type="ECO:0000313" key="4">
    <source>
        <dbReference type="Proteomes" id="UP000663829"/>
    </source>
</evidence>
<evidence type="ECO:0000256" key="1">
    <source>
        <dbReference type="SAM" id="MobiDB-lite"/>
    </source>
</evidence>
<reference evidence="2" key="1">
    <citation type="submission" date="2021-02" db="EMBL/GenBank/DDBJ databases">
        <authorList>
            <person name="Nowell W R."/>
        </authorList>
    </citation>
    <scope>NUCLEOTIDE SEQUENCE</scope>
</reference>
<comment type="caution">
    <text evidence="2">The sequence shown here is derived from an EMBL/GenBank/DDBJ whole genome shotgun (WGS) entry which is preliminary data.</text>
</comment>
<protein>
    <submittedName>
        <fullName evidence="2">Uncharacterized protein</fullName>
    </submittedName>
</protein>
<evidence type="ECO:0000313" key="3">
    <source>
        <dbReference type="EMBL" id="CAF3696781.1"/>
    </source>
</evidence>
<dbReference type="EMBL" id="CAJOBC010001755">
    <property type="protein sequence ID" value="CAF3696781.1"/>
    <property type="molecule type" value="Genomic_DNA"/>
</dbReference>
<dbReference type="AlphaFoldDB" id="A0A814AMB3"/>
<sequence>MNFAQPFDSFTTTGGGGSGGGGSGGNLFEYNTCFKIKTINEKNVSVIYIRFCYNIQLVPHNGQNEVKNLLQLIFFNAQTHNVIFEIT</sequence>
<keyword evidence="4" id="KW-1185">Reference proteome</keyword>
<dbReference type="Proteomes" id="UP000663829">
    <property type="component" value="Unassembled WGS sequence"/>
</dbReference>
<gene>
    <name evidence="2" type="ORF">GPM918_LOCUS9436</name>
    <name evidence="3" type="ORF">SRO942_LOCUS9433</name>
</gene>
<feature type="region of interest" description="Disordered" evidence="1">
    <location>
        <begin position="1"/>
        <end position="20"/>
    </location>
</feature>
<organism evidence="2 4">
    <name type="scientific">Didymodactylos carnosus</name>
    <dbReference type="NCBI Taxonomy" id="1234261"/>
    <lineage>
        <taxon>Eukaryota</taxon>
        <taxon>Metazoa</taxon>
        <taxon>Spiralia</taxon>
        <taxon>Gnathifera</taxon>
        <taxon>Rotifera</taxon>
        <taxon>Eurotatoria</taxon>
        <taxon>Bdelloidea</taxon>
        <taxon>Philodinida</taxon>
        <taxon>Philodinidae</taxon>
        <taxon>Didymodactylos</taxon>
    </lineage>
</organism>
<accession>A0A814AMB3</accession>
<name>A0A814AMB3_9BILA</name>
<evidence type="ECO:0000313" key="2">
    <source>
        <dbReference type="EMBL" id="CAF0916768.1"/>
    </source>
</evidence>
<dbReference type="Proteomes" id="UP000681722">
    <property type="component" value="Unassembled WGS sequence"/>
</dbReference>
<proteinExistence type="predicted"/>
<dbReference type="EMBL" id="CAJNOQ010001756">
    <property type="protein sequence ID" value="CAF0916768.1"/>
    <property type="molecule type" value="Genomic_DNA"/>
</dbReference>